<evidence type="ECO:0000256" key="3">
    <source>
        <dbReference type="ARBA" id="ARBA00022989"/>
    </source>
</evidence>
<feature type="transmembrane region" description="Helical" evidence="6">
    <location>
        <begin position="125"/>
        <end position="150"/>
    </location>
</feature>
<reference evidence="9" key="1">
    <citation type="journal article" date="2005" name="Nature">
        <title>Sequencing of Aspergillus nidulans and comparative analysis with A. fumigatus and A. oryzae.</title>
        <authorList>
            <person name="Galagan J.E."/>
            <person name="Calvo S.E."/>
            <person name="Cuomo C."/>
            <person name="Ma L.J."/>
            <person name="Wortman J.R."/>
            <person name="Batzoglou S."/>
            <person name="Lee S.I."/>
            <person name="Basturkmen M."/>
            <person name="Spevak C.C."/>
            <person name="Clutterbuck J."/>
            <person name="Kapitonov V."/>
            <person name="Jurka J."/>
            <person name="Scazzocchio C."/>
            <person name="Farman M."/>
            <person name="Butler J."/>
            <person name="Purcell S."/>
            <person name="Harris S."/>
            <person name="Braus G.H."/>
            <person name="Draht O."/>
            <person name="Busch S."/>
            <person name="D'Enfert C."/>
            <person name="Bouchier C."/>
            <person name="Goldman G.H."/>
            <person name="Bell-Pedersen D."/>
            <person name="Griffiths-Jones S."/>
            <person name="Doonan J.H."/>
            <person name="Yu J."/>
            <person name="Vienken K."/>
            <person name="Pain A."/>
            <person name="Freitag M."/>
            <person name="Selker E.U."/>
            <person name="Archer D.B."/>
            <person name="Penalva M.A."/>
            <person name="Oakley B.R."/>
            <person name="Momany M."/>
            <person name="Tanaka T."/>
            <person name="Kumagai T."/>
            <person name="Asai K."/>
            <person name="Machida M."/>
            <person name="Nierman W.C."/>
            <person name="Denning D.W."/>
            <person name="Caddick M."/>
            <person name="Hynes M."/>
            <person name="Paoletti M."/>
            <person name="Fischer R."/>
            <person name="Miller B."/>
            <person name="Dyer P."/>
            <person name="Sachs M.S."/>
            <person name="Osmani S.A."/>
            <person name="Birren B.W."/>
        </authorList>
    </citation>
    <scope>NUCLEOTIDE SEQUENCE [LARGE SCALE GENOMIC DNA]</scope>
    <source>
        <strain evidence="9">FGSC A4 / ATCC 38163 / CBS 112.46 / NRRL 194 / M139</strain>
    </source>
</reference>
<reference evidence="9" key="2">
    <citation type="journal article" date="2009" name="Fungal Genet. Biol.">
        <title>The 2008 update of the Aspergillus nidulans genome annotation: a community effort.</title>
        <authorList>
            <person name="Wortman J.R."/>
            <person name="Gilsenan J.M."/>
            <person name="Joardar V."/>
            <person name="Deegan J."/>
            <person name="Clutterbuck J."/>
            <person name="Andersen M.R."/>
            <person name="Archer D."/>
            <person name="Bencina M."/>
            <person name="Braus G."/>
            <person name="Coutinho P."/>
            <person name="von Dohren H."/>
            <person name="Doonan J."/>
            <person name="Driessen A.J."/>
            <person name="Durek P."/>
            <person name="Espeso E."/>
            <person name="Fekete E."/>
            <person name="Flipphi M."/>
            <person name="Estrada C.G."/>
            <person name="Geysens S."/>
            <person name="Goldman G."/>
            <person name="de Groot P.W."/>
            <person name="Hansen K."/>
            <person name="Harris S.D."/>
            <person name="Heinekamp T."/>
            <person name="Helmstaedt K."/>
            <person name="Henrissat B."/>
            <person name="Hofmann G."/>
            <person name="Homan T."/>
            <person name="Horio T."/>
            <person name="Horiuchi H."/>
            <person name="James S."/>
            <person name="Jones M."/>
            <person name="Karaffa L."/>
            <person name="Karanyi Z."/>
            <person name="Kato M."/>
            <person name="Keller N."/>
            <person name="Kelly D.E."/>
            <person name="Kiel J.A."/>
            <person name="Kim J.M."/>
            <person name="van der Klei I.J."/>
            <person name="Klis F.M."/>
            <person name="Kovalchuk A."/>
            <person name="Krasevec N."/>
            <person name="Kubicek C.P."/>
            <person name="Liu B."/>
            <person name="Maccabe A."/>
            <person name="Meyer V."/>
            <person name="Mirabito P."/>
            <person name="Miskei M."/>
            <person name="Mos M."/>
            <person name="Mullins J."/>
            <person name="Nelson D.R."/>
            <person name="Nielsen J."/>
            <person name="Oakley B.R."/>
            <person name="Osmani S.A."/>
            <person name="Pakula T."/>
            <person name="Paszewski A."/>
            <person name="Paulsen I."/>
            <person name="Pilsyk S."/>
            <person name="Pocsi I."/>
            <person name="Punt P.J."/>
            <person name="Ram A.F."/>
            <person name="Ren Q."/>
            <person name="Robellet X."/>
            <person name="Robson G."/>
            <person name="Seiboth B."/>
            <person name="van Solingen P."/>
            <person name="Specht T."/>
            <person name="Sun J."/>
            <person name="Taheri-Talesh N."/>
            <person name="Takeshita N."/>
            <person name="Ussery D."/>
            <person name="vanKuyk P.A."/>
            <person name="Visser H."/>
            <person name="van de Vondervoort P.J."/>
            <person name="de Vries R.P."/>
            <person name="Walton J."/>
            <person name="Xiang X."/>
            <person name="Xiong Y."/>
            <person name="Zeng A.P."/>
            <person name="Brandt B.W."/>
            <person name="Cornell M.J."/>
            <person name="van den Hondel C.A."/>
            <person name="Visser J."/>
            <person name="Oliver S.G."/>
            <person name="Turner G."/>
        </authorList>
    </citation>
    <scope>GENOME REANNOTATION</scope>
    <source>
        <strain evidence="9">FGSC A4 / ATCC 38163 / CBS 112.46 / NRRL 194 / M139</strain>
    </source>
</reference>
<evidence type="ECO:0000313" key="9">
    <source>
        <dbReference type="Proteomes" id="UP000000560"/>
    </source>
</evidence>
<evidence type="ECO:0000256" key="6">
    <source>
        <dbReference type="SAM" id="Phobius"/>
    </source>
</evidence>
<dbReference type="Proteomes" id="UP000000560">
    <property type="component" value="Chromosome II"/>
</dbReference>
<evidence type="ECO:0000256" key="1">
    <source>
        <dbReference type="ARBA" id="ARBA00004141"/>
    </source>
</evidence>
<protein>
    <recommendedName>
        <fullName evidence="7">Rhodopsin domain-containing protein</fullName>
    </recommendedName>
</protein>
<keyword evidence="3 6" id="KW-1133">Transmembrane helix</keyword>
<evidence type="ECO:0000313" key="8">
    <source>
        <dbReference type="EMBL" id="CBF75167.1"/>
    </source>
</evidence>
<keyword evidence="9" id="KW-1185">Reference proteome</keyword>
<dbReference type="InParanoid" id="Q5B6E4"/>
<name>Q5B6E4_EMENI</name>
<feature type="transmembrane region" description="Helical" evidence="6">
    <location>
        <begin position="27"/>
        <end position="50"/>
    </location>
</feature>
<dbReference type="eggNOG" id="ENOG502SPDU">
    <property type="taxonomic scope" value="Eukaryota"/>
</dbReference>
<dbReference type="GO" id="GO:0016020">
    <property type="term" value="C:membrane"/>
    <property type="evidence" value="ECO:0007669"/>
    <property type="project" value="UniProtKB-SubCell"/>
</dbReference>
<dbReference type="InterPro" id="IPR049326">
    <property type="entry name" value="Rhodopsin_dom_fungi"/>
</dbReference>
<dbReference type="KEGG" id="ani:ANIA_03886"/>
<evidence type="ECO:0000259" key="7">
    <source>
        <dbReference type="Pfam" id="PF20684"/>
    </source>
</evidence>
<dbReference type="Pfam" id="PF20684">
    <property type="entry name" value="Fung_rhodopsin"/>
    <property type="match status" value="1"/>
</dbReference>
<comment type="similarity">
    <text evidence="5">Belongs to the SAT4 family.</text>
</comment>
<accession>C8V6C2</accession>
<dbReference type="GeneID" id="2873293"/>
<accession>Q5B6E4</accession>
<proteinExistence type="inferred from homology"/>
<dbReference type="OMA" id="DANHEEP"/>
<evidence type="ECO:0000256" key="4">
    <source>
        <dbReference type="ARBA" id="ARBA00023136"/>
    </source>
</evidence>
<dbReference type="VEuPathDB" id="FungiDB:AN3886"/>
<keyword evidence="2 6" id="KW-0812">Transmembrane</keyword>
<feature type="domain" description="Rhodopsin" evidence="7">
    <location>
        <begin position="112"/>
        <end position="222"/>
    </location>
</feature>
<dbReference type="RefSeq" id="XP_661490.1">
    <property type="nucleotide sequence ID" value="XM_656398.1"/>
</dbReference>
<feature type="transmembrane region" description="Helical" evidence="6">
    <location>
        <begin position="62"/>
        <end position="88"/>
    </location>
</feature>
<dbReference type="EMBL" id="BN001302">
    <property type="protein sequence ID" value="CBF75167.1"/>
    <property type="molecule type" value="Genomic_DNA"/>
</dbReference>
<feature type="transmembrane region" description="Helical" evidence="6">
    <location>
        <begin position="204"/>
        <end position="223"/>
    </location>
</feature>
<feature type="transmembrane region" description="Helical" evidence="6">
    <location>
        <begin position="162"/>
        <end position="184"/>
    </location>
</feature>
<organism evidence="8 9">
    <name type="scientific">Emericella nidulans (strain FGSC A4 / ATCC 38163 / CBS 112.46 / NRRL 194 / M139)</name>
    <name type="common">Aspergillus nidulans</name>
    <dbReference type="NCBI Taxonomy" id="227321"/>
    <lineage>
        <taxon>Eukaryota</taxon>
        <taxon>Fungi</taxon>
        <taxon>Dikarya</taxon>
        <taxon>Ascomycota</taxon>
        <taxon>Pezizomycotina</taxon>
        <taxon>Eurotiomycetes</taxon>
        <taxon>Eurotiomycetidae</taxon>
        <taxon>Eurotiales</taxon>
        <taxon>Aspergillaceae</taxon>
        <taxon>Aspergillus</taxon>
        <taxon>Aspergillus subgen. Nidulantes</taxon>
    </lineage>
</organism>
<dbReference type="PANTHER" id="PTHR33048:SF168">
    <property type="match status" value="1"/>
</dbReference>
<evidence type="ECO:0000256" key="2">
    <source>
        <dbReference type="ARBA" id="ARBA00022692"/>
    </source>
</evidence>
<dbReference type="OrthoDB" id="10017208at2759"/>
<keyword evidence="4 6" id="KW-0472">Membrane</keyword>
<dbReference type="InterPro" id="IPR052337">
    <property type="entry name" value="SAT4-like"/>
</dbReference>
<sequence>MWRVGCHSRISGKMLTPRSSSTGLNDIGYATVVVTILFLVLTGLAVGLRLSARRIKRVSLSLGDWFVLLSAVLYFGFCVNTLVSVYTFGGGQVYIDPQERQRKYVAYMKSTCFWDKTVDGHCFNFSVYFLMIELVDMLIDLAIIGLPIPTVLRSHMSLRKRIAVASIFLLSAFILVTGTIRIVYHYNPGDDLLPLARAALWSTINLGVAILCACLPTYPPLLIKCGSLLSSLRSRLTYGSKGSHSSTADRTDTGAQPIRSVYGGREKYQTHVNNSTSDTYPLTQITVGKGGRDTQGIRVDREIDVENWALSALKP</sequence>
<dbReference type="PANTHER" id="PTHR33048">
    <property type="entry name" value="PTH11-LIKE INTEGRAL MEMBRANE PROTEIN (AFU_ORTHOLOGUE AFUA_5G11245)"/>
    <property type="match status" value="1"/>
</dbReference>
<dbReference type="HOGENOM" id="CLU_028200_0_1_1"/>
<evidence type="ECO:0000256" key="5">
    <source>
        <dbReference type="ARBA" id="ARBA00038359"/>
    </source>
</evidence>
<dbReference type="AlphaFoldDB" id="Q5B6E4"/>
<comment type="subcellular location">
    <subcellularLocation>
        <location evidence="1">Membrane</location>
        <topology evidence="1">Multi-pass membrane protein</topology>
    </subcellularLocation>
</comment>
<gene>
    <name evidence="8" type="ORF">ANIA_03886</name>
</gene>